<evidence type="ECO:0000313" key="8">
    <source>
        <dbReference type="EMBL" id="KAK0512711.1"/>
    </source>
</evidence>
<dbReference type="Gene3D" id="3.40.50.720">
    <property type="entry name" value="NAD(P)-binding Rossmann-like Domain"/>
    <property type="match status" value="1"/>
</dbReference>
<evidence type="ECO:0000259" key="7">
    <source>
        <dbReference type="Pfam" id="PF00899"/>
    </source>
</evidence>
<dbReference type="PANTHER" id="PTHR10953">
    <property type="entry name" value="UBIQUITIN-ACTIVATING ENZYME E1"/>
    <property type="match status" value="1"/>
</dbReference>
<dbReference type="CDD" id="cd01492">
    <property type="entry name" value="Aos1_SUMO"/>
    <property type="match status" value="1"/>
</dbReference>
<evidence type="ECO:0000313" key="9">
    <source>
        <dbReference type="Proteomes" id="UP001166286"/>
    </source>
</evidence>
<dbReference type="Pfam" id="PF00899">
    <property type="entry name" value="ThiF"/>
    <property type="match status" value="1"/>
</dbReference>
<keyword evidence="9" id="KW-1185">Reference proteome</keyword>
<dbReference type="PANTHER" id="PTHR10953:SF162">
    <property type="entry name" value="SUMO-ACTIVATING ENZYME SUBUNIT 1"/>
    <property type="match status" value="1"/>
</dbReference>
<dbReference type="SUPFAM" id="SSF69572">
    <property type="entry name" value="Activating enzymes of the ubiquitin-like proteins"/>
    <property type="match status" value="1"/>
</dbReference>
<evidence type="ECO:0000256" key="5">
    <source>
        <dbReference type="ARBA" id="ARBA00023242"/>
    </source>
</evidence>
<feature type="domain" description="THIF-type NAD/FAD binding fold" evidence="7">
    <location>
        <begin position="63"/>
        <end position="390"/>
    </location>
</feature>
<dbReference type="GO" id="GO:0016925">
    <property type="term" value="P:protein sumoylation"/>
    <property type="evidence" value="ECO:0007669"/>
    <property type="project" value="TreeGrafter"/>
</dbReference>
<protein>
    <recommendedName>
        <fullName evidence="6">Ubiquitin-like 1-activating enzyme E1A</fullName>
    </recommendedName>
</protein>
<evidence type="ECO:0000256" key="1">
    <source>
        <dbReference type="ARBA" id="ARBA00004123"/>
    </source>
</evidence>
<dbReference type="GO" id="GO:0019948">
    <property type="term" value="F:SUMO activating enzyme activity"/>
    <property type="evidence" value="ECO:0007669"/>
    <property type="project" value="TreeGrafter"/>
</dbReference>
<organism evidence="8 9">
    <name type="scientific">Cladonia borealis</name>
    <dbReference type="NCBI Taxonomy" id="184061"/>
    <lineage>
        <taxon>Eukaryota</taxon>
        <taxon>Fungi</taxon>
        <taxon>Dikarya</taxon>
        <taxon>Ascomycota</taxon>
        <taxon>Pezizomycotina</taxon>
        <taxon>Lecanoromycetes</taxon>
        <taxon>OSLEUM clade</taxon>
        <taxon>Lecanoromycetidae</taxon>
        <taxon>Lecanorales</taxon>
        <taxon>Lecanorineae</taxon>
        <taxon>Cladoniaceae</taxon>
        <taxon>Cladonia</taxon>
    </lineage>
</organism>
<proteinExistence type="inferred from homology"/>
<dbReference type="InterPro" id="IPR000011">
    <property type="entry name" value="UBQ/SUMO-activ_enz_E1-like"/>
</dbReference>
<dbReference type="AlphaFoldDB" id="A0AA39UAS2"/>
<keyword evidence="4" id="KW-0833">Ubl conjugation pathway</keyword>
<evidence type="ECO:0000256" key="4">
    <source>
        <dbReference type="ARBA" id="ARBA00022786"/>
    </source>
</evidence>
<reference evidence="8" key="1">
    <citation type="submission" date="2023-03" db="EMBL/GenBank/DDBJ databases">
        <title>Complete genome of Cladonia borealis.</title>
        <authorList>
            <person name="Park H."/>
        </authorList>
    </citation>
    <scope>NUCLEOTIDE SEQUENCE</scope>
    <source>
        <strain evidence="8">ANT050790</strain>
    </source>
</reference>
<evidence type="ECO:0000256" key="6">
    <source>
        <dbReference type="ARBA" id="ARBA00044354"/>
    </source>
</evidence>
<comment type="subcellular location">
    <subcellularLocation>
        <location evidence="1">Nucleus</location>
    </subcellularLocation>
</comment>
<dbReference type="Proteomes" id="UP001166286">
    <property type="component" value="Unassembled WGS sequence"/>
</dbReference>
<dbReference type="InterPro" id="IPR035985">
    <property type="entry name" value="Ubiquitin-activating_enz"/>
</dbReference>
<comment type="pathway">
    <text evidence="2">Protein modification; protein sumoylation.</text>
</comment>
<comment type="caution">
    <text evidence="8">The sequence shown here is derived from an EMBL/GenBank/DDBJ whole genome shotgun (WGS) entry which is preliminary data.</text>
</comment>
<evidence type="ECO:0000256" key="3">
    <source>
        <dbReference type="ARBA" id="ARBA00005673"/>
    </source>
</evidence>
<keyword evidence="5" id="KW-0539">Nucleus</keyword>
<sequence>MEGSNLPVPEAPVTNGAASLSNGALNVSAEDFAQVPLQDQYNIQSFEAQPQAQPISADEIALYDRQIRLWGVKAQEKLRTARILLIHMRALANEIAKNLVLAGIGSLTVLDSSIVTDDDLGAQFFISEQDIGHNRAEAAAPQIRKLNPRVALQVDTEDIQMKQPEFYAQFDMIIATDLDVQTLSTINASCRLCNRPFYASGTHGFYGYIFADLISHDYVIEREKSNRPTVPMQETFTRSIVSSTIKKENGKVIEMVTKREIYSPLLLANSSPLPAEQTNSRRRKLQVPPLLSCLRALWEFSTISGNIPSHSHADLALFTSLATEKHKELQLPTETLKSDFLRSFLQNIGSEIAPVTAFLGGQLAQDVINVLGQREQPIQNFLLFDGEESKGPVYALHSFFPGMESVLNPSMVPAPMEGAMAMPV</sequence>
<dbReference type="PRINTS" id="PR01849">
    <property type="entry name" value="UBIQUITINACT"/>
</dbReference>
<evidence type="ECO:0000256" key="2">
    <source>
        <dbReference type="ARBA" id="ARBA00004718"/>
    </source>
</evidence>
<dbReference type="GO" id="GO:0005737">
    <property type="term" value="C:cytoplasm"/>
    <property type="evidence" value="ECO:0007669"/>
    <property type="project" value="TreeGrafter"/>
</dbReference>
<dbReference type="GO" id="GO:0031510">
    <property type="term" value="C:SUMO activating enzyme complex"/>
    <property type="evidence" value="ECO:0007669"/>
    <property type="project" value="TreeGrafter"/>
</dbReference>
<dbReference type="InterPro" id="IPR000594">
    <property type="entry name" value="ThiF_NAD_FAD-bd"/>
</dbReference>
<name>A0AA39UAS2_9LECA</name>
<dbReference type="InterPro" id="IPR045886">
    <property type="entry name" value="ThiF/MoeB/HesA"/>
</dbReference>
<accession>A0AA39UAS2</accession>
<dbReference type="EMBL" id="JAFEKC020000009">
    <property type="protein sequence ID" value="KAK0512711.1"/>
    <property type="molecule type" value="Genomic_DNA"/>
</dbReference>
<gene>
    <name evidence="8" type="ORF">JMJ35_004728</name>
</gene>
<comment type="similarity">
    <text evidence="3">Belongs to the ubiquitin-activating E1 family.</text>
</comment>